<dbReference type="Proteomes" id="UP000317663">
    <property type="component" value="Unassembled WGS sequence"/>
</dbReference>
<protein>
    <submittedName>
        <fullName evidence="1">Anti-sigma factor</fullName>
    </submittedName>
</protein>
<name>A0A502G5B6_9GAMM</name>
<dbReference type="OrthoDB" id="7006010at2"/>
<organism evidence="1 2">
    <name type="scientific">Ewingella americana</name>
    <dbReference type="NCBI Taxonomy" id="41202"/>
    <lineage>
        <taxon>Bacteria</taxon>
        <taxon>Pseudomonadati</taxon>
        <taxon>Pseudomonadota</taxon>
        <taxon>Gammaproteobacteria</taxon>
        <taxon>Enterobacterales</taxon>
        <taxon>Yersiniaceae</taxon>
        <taxon>Ewingella</taxon>
    </lineage>
</organism>
<proteinExistence type="predicted"/>
<keyword evidence="2" id="KW-1185">Reference proteome</keyword>
<comment type="caution">
    <text evidence="1">The sequence shown here is derived from an EMBL/GenBank/DDBJ whole genome shotgun (WGS) entry which is preliminary data.</text>
</comment>
<accession>A0A502G5B6</accession>
<reference evidence="1 2" key="1">
    <citation type="journal article" date="2019" name="Environ. Microbiol.">
        <title>Species interactions and distinct microbial communities in high Arctic permafrost affected cryosols are associated with the CH4 and CO2 gas fluxes.</title>
        <authorList>
            <person name="Altshuler I."/>
            <person name="Hamel J."/>
            <person name="Turney S."/>
            <person name="Magnuson E."/>
            <person name="Levesque R."/>
            <person name="Greer C."/>
            <person name="Whyte L.G."/>
        </authorList>
    </citation>
    <scope>NUCLEOTIDE SEQUENCE [LARGE SCALE GENOMIC DNA]</scope>
    <source>
        <strain evidence="1 2">E4</strain>
    </source>
</reference>
<evidence type="ECO:0000313" key="1">
    <source>
        <dbReference type="EMBL" id="TPG57004.1"/>
    </source>
</evidence>
<gene>
    <name evidence="1" type="ORF">EAH77_21505</name>
</gene>
<sequence>MTQKCLPVPFSDEVLVAYLDNQLSRAEREQFARRLQEDEILSERLTLLSHSSLPFHDAFEPMLAQAPLAALQARLDAIPEAVRPVGISRRRLLAASVSFLAVGLLAGRYSAQVSAADSNWRERVAGYMSLYTAQTLADVNDTAEQQQQQLSRVQNTLGIALSPAALAVPGATLKNARILHYDDYDIAQISYLDEEYGPMALCITRSEQQNSTPQESEIRQGMNVVYWRNAGYNFMFIGHCPAAEMAVRAGALRATIA</sequence>
<dbReference type="EMBL" id="RCZD01000015">
    <property type="protein sequence ID" value="TPG57004.1"/>
    <property type="molecule type" value="Genomic_DNA"/>
</dbReference>
<evidence type="ECO:0000313" key="2">
    <source>
        <dbReference type="Proteomes" id="UP000317663"/>
    </source>
</evidence>
<dbReference type="AlphaFoldDB" id="A0A502G5B6"/>
<dbReference type="RefSeq" id="WP_140474887.1">
    <property type="nucleotide sequence ID" value="NZ_RCZD01000015.1"/>
</dbReference>